<sequence length="347" mass="37634">MIQKKAPAFHLTKNAAIVALGLFTVLSASCKKDDTPTTTTVGDWMRSSDFEGVARTEAVGFVLNGNAYVGTGYKQDDVRLSDFWAYDQASQTWFQKADMPGAPRNSAVAFTVGSKAYVGTGYDGINQLNDFYSYDPATNKWDTIANFGGSGRYGAVAFSSATKGYVGTGFDGNYLKDFYSYNPANDTWTQTASLGGTKRQNAVAFTIGDKSYVVTGINNGSYPDDVWEFNAANETWAQKTRIANINADDTYDDLYGSIPRSNASVFVMDNIAYLAGGNSSGLNGTVFAYDPSTDRWTQKTGFEGTIREGAVGFNLNNRGYIVTGNNSGSRFDDMWEFLPNNDVIAGN</sequence>
<evidence type="ECO:0000256" key="1">
    <source>
        <dbReference type="ARBA" id="ARBA00022441"/>
    </source>
</evidence>
<dbReference type="EMBL" id="VWSH01000004">
    <property type="protein sequence ID" value="KAA5532326.1"/>
    <property type="molecule type" value="Genomic_DNA"/>
</dbReference>
<keyword evidence="1" id="KW-0880">Kelch repeat</keyword>
<name>A0A5M6CAX6_9BACT</name>
<dbReference type="PANTHER" id="PTHR45632">
    <property type="entry name" value="LD33804P"/>
    <property type="match status" value="1"/>
</dbReference>
<dbReference type="AlphaFoldDB" id="A0A5M6CAX6"/>
<dbReference type="Pfam" id="PF01344">
    <property type="entry name" value="Kelch_1"/>
    <property type="match status" value="1"/>
</dbReference>
<dbReference type="Proteomes" id="UP000323632">
    <property type="component" value="Unassembled WGS sequence"/>
</dbReference>
<organism evidence="4 5">
    <name type="scientific">Taibaiella lutea</name>
    <dbReference type="NCBI Taxonomy" id="2608001"/>
    <lineage>
        <taxon>Bacteria</taxon>
        <taxon>Pseudomonadati</taxon>
        <taxon>Bacteroidota</taxon>
        <taxon>Chitinophagia</taxon>
        <taxon>Chitinophagales</taxon>
        <taxon>Chitinophagaceae</taxon>
        <taxon>Taibaiella</taxon>
    </lineage>
</organism>
<dbReference type="SUPFAM" id="SSF50965">
    <property type="entry name" value="Galactose oxidase, central domain"/>
    <property type="match status" value="1"/>
</dbReference>
<evidence type="ECO:0000256" key="3">
    <source>
        <dbReference type="SAM" id="SignalP"/>
    </source>
</evidence>
<keyword evidence="5" id="KW-1185">Reference proteome</keyword>
<evidence type="ECO:0000313" key="4">
    <source>
        <dbReference type="EMBL" id="KAA5532326.1"/>
    </source>
</evidence>
<dbReference type="InterPro" id="IPR015915">
    <property type="entry name" value="Kelch-typ_b-propeller"/>
</dbReference>
<comment type="caution">
    <text evidence="4">The sequence shown here is derived from an EMBL/GenBank/DDBJ whole genome shotgun (WGS) entry which is preliminary data.</text>
</comment>
<protein>
    <submittedName>
        <fullName evidence="4">Galactose oxidase</fullName>
    </submittedName>
</protein>
<dbReference type="InterPro" id="IPR011043">
    <property type="entry name" value="Gal_Oxase/kelch_b-propeller"/>
</dbReference>
<feature type="signal peptide" evidence="3">
    <location>
        <begin position="1"/>
        <end position="28"/>
    </location>
</feature>
<reference evidence="4 5" key="1">
    <citation type="submission" date="2019-09" db="EMBL/GenBank/DDBJ databases">
        <title>Genome sequence and assembly of Taibaiella sp.</title>
        <authorList>
            <person name="Chhetri G."/>
        </authorList>
    </citation>
    <scope>NUCLEOTIDE SEQUENCE [LARGE SCALE GENOMIC DNA]</scope>
    <source>
        <strain evidence="4 5">KVB11</strain>
    </source>
</reference>
<dbReference type="RefSeq" id="WP_150033829.1">
    <property type="nucleotide sequence ID" value="NZ_VWSH01000004.1"/>
</dbReference>
<feature type="chain" id="PRO_5024277584" evidence="3">
    <location>
        <begin position="29"/>
        <end position="347"/>
    </location>
</feature>
<evidence type="ECO:0000256" key="2">
    <source>
        <dbReference type="ARBA" id="ARBA00022737"/>
    </source>
</evidence>
<dbReference type="Gene3D" id="2.120.10.80">
    <property type="entry name" value="Kelch-type beta propeller"/>
    <property type="match status" value="2"/>
</dbReference>
<dbReference type="InterPro" id="IPR006652">
    <property type="entry name" value="Kelch_1"/>
</dbReference>
<accession>A0A5M6CAX6</accession>
<dbReference type="Pfam" id="PF24681">
    <property type="entry name" value="Kelch_KLHDC2_KLHL20_DRC7"/>
    <property type="match status" value="1"/>
</dbReference>
<evidence type="ECO:0000313" key="5">
    <source>
        <dbReference type="Proteomes" id="UP000323632"/>
    </source>
</evidence>
<keyword evidence="2" id="KW-0677">Repeat</keyword>
<gene>
    <name evidence="4" type="ORF">F0919_16155</name>
</gene>
<keyword evidence="3" id="KW-0732">Signal</keyword>
<proteinExistence type="predicted"/>
<dbReference type="PROSITE" id="PS51257">
    <property type="entry name" value="PROKAR_LIPOPROTEIN"/>
    <property type="match status" value="1"/>
</dbReference>
<dbReference type="PANTHER" id="PTHR45632:SF3">
    <property type="entry name" value="KELCH-LIKE PROTEIN 32"/>
    <property type="match status" value="1"/>
</dbReference>